<evidence type="ECO:0000313" key="12">
    <source>
        <dbReference type="EMBL" id="KAF9498783.1"/>
    </source>
</evidence>
<keyword evidence="8" id="KW-0496">Mitochondrion</keyword>
<comment type="caution">
    <text evidence="12">The sequence shown here is derived from an EMBL/GenBank/DDBJ whole genome shotgun (WGS) entry which is preliminary data.</text>
</comment>
<comment type="subcellular location">
    <subcellularLocation>
        <location evidence="1">Mitochondrion outer membrane</location>
        <topology evidence="1">Single-pass membrane protein</topology>
    </subcellularLocation>
</comment>
<dbReference type="InterPro" id="IPR001214">
    <property type="entry name" value="SET_dom"/>
</dbReference>
<dbReference type="GO" id="GO:0005742">
    <property type="term" value="C:mitochondrial outer membrane translocase complex"/>
    <property type="evidence" value="ECO:0007669"/>
    <property type="project" value="InterPro"/>
</dbReference>
<dbReference type="GO" id="GO:0008320">
    <property type="term" value="F:protein transmembrane transporter activity"/>
    <property type="evidence" value="ECO:0007669"/>
    <property type="project" value="TreeGrafter"/>
</dbReference>
<evidence type="ECO:0000256" key="9">
    <source>
        <dbReference type="ARBA" id="ARBA00023136"/>
    </source>
</evidence>
<evidence type="ECO:0000256" key="4">
    <source>
        <dbReference type="ARBA" id="ARBA00022692"/>
    </source>
</evidence>
<dbReference type="PRINTS" id="PR00351">
    <property type="entry name" value="OM20RECEPTOR"/>
</dbReference>
<gene>
    <name evidence="12" type="ORF">BDN71DRAFT_1384944</name>
</gene>
<evidence type="ECO:0000259" key="11">
    <source>
        <dbReference type="PROSITE" id="PS50280"/>
    </source>
</evidence>
<evidence type="ECO:0000256" key="7">
    <source>
        <dbReference type="ARBA" id="ARBA00022989"/>
    </source>
</evidence>
<dbReference type="GO" id="GO:0030150">
    <property type="term" value="P:protein import into mitochondrial matrix"/>
    <property type="evidence" value="ECO:0007669"/>
    <property type="project" value="TreeGrafter"/>
</dbReference>
<keyword evidence="3" id="KW-0813">Transport</keyword>
<evidence type="ECO:0000256" key="2">
    <source>
        <dbReference type="ARBA" id="ARBA00005792"/>
    </source>
</evidence>
<dbReference type="Proteomes" id="UP000807025">
    <property type="component" value="Unassembled WGS sequence"/>
</dbReference>
<dbReference type="GO" id="GO:0016031">
    <property type="term" value="P:tRNA import into mitochondrion"/>
    <property type="evidence" value="ECO:0007669"/>
    <property type="project" value="TreeGrafter"/>
</dbReference>
<feature type="domain" description="SET" evidence="11">
    <location>
        <begin position="456"/>
        <end position="562"/>
    </location>
</feature>
<proteinExistence type="inferred from homology"/>
<dbReference type="Gene3D" id="1.10.220.160">
    <property type="match status" value="1"/>
</dbReference>
<evidence type="ECO:0000256" key="8">
    <source>
        <dbReference type="ARBA" id="ARBA00023128"/>
    </source>
</evidence>
<comment type="similarity">
    <text evidence="2">Belongs to the Tom20 family.</text>
</comment>
<keyword evidence="7" id="KW-1133">Transmembrane helix</keyword>
<dbReference type="GO" id="GO:0006886">
    <property type="term" value="P:intracellular protein transport"/>
    <property type="evidence" value="ECO:0007669"/>
    <property type="project" value="InterPro"/>
</dbReference>
<dbReference type="SUPFAM" id="SSF47157">
    <property type="entry name" value="Mitochondrial import receptor subunit Tom20"/>
    <property type="match status" value="1"/>
</dbReference>
<dbReference type="EMBL" id="MU154535">
    <property type="protein sequence ID" value="KAF9498783.1"/>
    <property type="molecule type" value="Genomic_DNA"/>
</dbReference>
<dbReference type="InterPro" id="IPR002056">
    <property type="entry name" value="MAS20"/>
</dbReference>
<evidence type="ECO:0000256" key="1">
    <source>
        <dbReference type="ARBA" id="ARBA00004572"/>
    </source>
</evidence>
<reference evidence="12" key="1">
    <citation type="submission" date="2020-11" db="EMBL/GenBank/DDBJ databases">
        <authorList>
            <consortium name="DOE Joint Genome Institute"/>
            <person name="Ahrendt S."/>
            <person name="Riley R."/>
            <person name="Andreopoulos W."/>
            <person name="Labutti K."/>
            <person name="Pangilinan J."/>
            <person name="Ruiz-Duenas F.J."/>
            <person name="Barrasa J.M."/>
            <person name="Sanchez-Garcia M."/>
            <person name="Camarero S."/>
            <person name="Miyauchi S."/>
            <person name="Serrano A."/>
            <person name="Linde D."/>
            <person name="Babiker R."/>
            <person name="Drula E."/>
            <person name="Ayuso-Fernandez I."/>
            <person name="Pacheco R."/>
            <person name="Padilla G."/>
            <person name="Ferreira P."/>
            <person name="Barriuso J."/>
            <person name="Kellner H."/>
            <person name="Castanera R."/>
            <person name="Alfaro M."/>
            <person name="Ramirez L."/>
            <person name="Pisabarro A.G."/>
            <person name="Kuo A."/>
            <person name="Tritt A."/>
            <person name="Lipzen A."/>
            <person name="He G."/>
            <person name="Yan M."/>
            <person name="Ng V."/>
            <person name="Cullen D."/>
            <person name="Martin F."/>
            <person name="Rosso M.-N."/>
            <person name="Henrissat B."/>
            <person name="Hibbett D."/>
            <person name="Martinez A.T."/>
            <person name="Grigoriev I.V."/>
        </authorList>
    </citation>
    <scope>NUCLEOTIDE SEQUENCE</scope>
    <source>
        <strain evidence="12">ATCC 90797</strain>
    </source>
</reference>
<dbReference type="Gene3D" id="6.10.140.2220">
    <property type="match status" value="1"/>
</dbReference>
<dbReference type="AlphaFoldDB" id="A0A9P6A2M1"/>
<dbReference type="InterPro" id="IPR046341">
    <property type="entry name" value="SET_dom_sf"/>
</dbReference>
<dbReference type="OrthoDB" id="2154253at2759"/>
<dbReference type="SUPFAM" id="SSF82199">
    <property type="entry name" value="SET domain"/>
    <property type="match status" value="1"/>
</dbReference>
<keyword evidence="9" id="KW-0472">Membrane</keyword>
<dbReference type="Pfam" id="PF00856">
    <property type="entry name" value="SET"/>
    <property type="match status" value="1"/>
</dbReference>
<evidence type="ECO:0000256" key="5">
    <source>
        <dbReference type="ARBA" id="ARBA00022787"/>
    </source>
</evidence>
<dbReference type="PANTHER" id="PTHR12430">
    <property type="entry name" value="MITOCHONDRIAL IMPORT RECEPTOR SUBUNIT TOM20"/>
    <property type="match status" value="1"/>
</dbReference>
<organism evidence="12 13">
    <name type="scientific">Pleurotus eryngii</name>
    <name type="common">Boletus of the steppes</name>
    <dbReference type="NCBI Taxonomy" id="5323"/>
    <lineage>
        <taxon>Eukaryota</taxon>
        <taxon>Fungi</taxon>
        <taxon>Dikarya</taxon>
        <taxon>Basidiomycota</taxon>
        <taxon>Agaricomycotina</taxon>
        <taxon>Agaricomycetes</taxon>
        <taxon>Agaricomycetidae</taxon>
        <taxon>Agaricales</taxon>
        <taxon>Pleurotineae</taxon>
        <taxon>Pleurotaceae</taxon>
        <taxon>Pleurotus</taxon>
    </lineage>
</organism>
<name>A0A9P6A2M1_PLEER</name>
<dbReference type="CDD" id="cd20071">
    <property type="entry name" value="SET_SMYD"/>
    <property type="match status" value="1"/>
</dbReference>
<dbReference type="Gene3D" id="2.170.270.10">
    <property type="entry name" value="SET domain"/>
    <property type="match status" value="1"/>
</dbReference>
<dbReference type="GO" id="GO:0030943">
    <property type="term" value="F:mitochondrion targeting sequence binding"/>
    <property type="evidence" value="ECO:0007669"/>
    <property type="project" value="TreeGrafter"/>
</dbReference>
<dbReference type="PROSITE" id="PS50280">
    <property type="entry name" value="SET"/>
    <property type="match status" value="1"/>
</dbReference>
<evidence type="ECO:0000256" key="6">
    <source>
        <dbReference type="ARBA" id="ARBA00022927"/>
    </source>
</evidence>
<feature type="region of interest" description="Disordered" evidence="10">
    <location>
        <begin position="600"/>
        <end position="635"/>
    </location>
</feature>
<feature type="compositionally biased region" description="Basic and acidic residues" evidence="10">
    <location>
        <begin position="44"/>
        <end position="55"/>
    </location>
</feature>
<keyword evidence="4" id="KW-0812">Transmembrane</keyword>
<feature type="region of interest" description="Disordered" evidence="10">
    <location>
        <begin position="39"/>
        <end position="68"/>
    </location>
</feature>
<keyword evidence="5" id="KW-1000">Mitochondrion outer membrane</keyword>
<dbReference type="Gene3D" id="1.20.960.10">
    <property type="entry name" value="Mitochondrial outer membrane translocase complex, subunit Tom20 domain"/>
    <property type="match status" value="1"/>
</dbReference>
<dbReference type="PANTHER" id="PTHR12430:SF0">
    <property type="entry name" value="TRANSLOCASE OF OUTER MITOCHONDRIAL MEMBRANE 20"/>
    <property type="match status" value="1"/>
</dbReference>
<keyword evidence="6" id="KW-0653">Protein transport</keyword>
<protein>
    <submittedName>
        <fullName evidence="12">MAS20-domain-containing protein</fullName>
    </submittedName>
</protein>
<evidence type="ECO:0000313" key="13">
    <source>
        <dbReference type="Proteomes" id="UP000807025"/>
    </source>
</evidence>
<dbReference type="Pfam" id="PF02064">
    <property type="entry name" value="MAS20"/>
    <property type="match status" value="1"/>
</dbReference>
<evidence type="ECO:0000256" key="10">
    <source>
        <dbReference type="SAM" id="MobiDB-lite"/>
    </source>
</evidence>
<evidence type="ECO:0000256" key="3">
    <source>
        <dbReference type="ARBA" id="ARBA00022448"/>
    </source>
</evidence>
<sequence length="635" mass="70926">MTKSSIVLAVASVTAAGLLGYAIYFDYKRRNDVEFRKKLRKDKKRAEKSAAESRESLAASVSSNELSPEQLREALELVKNEPPPPGAAEKENYFMSQVAMGEQLATRGPEFHLPAALAFYRALRVYPSPLELIAIYDKTVPPPIFKIVMELTNLDVRHPLRPLHKNGIRSQILAPRRLARFECEHARAICSHLYPQRTFIYSRFVLPRSYTLPWFLIHHCMSPLYGVIECLSYAEDLILAYFDYFPPKSMGVAIVTQDSSPQGSRKVLVASKGYQPGDLIYKEQPVATVLDNDLRNQGTYCTHCLRHIEKGMAIPSSPSEPFPSVWCSKDCQLKSRTQYHSLLFTLDPPLPPDVPTPPVSPQELEERRKAQSLFAEYLAKNGNAAPLLAAKFIARQVQNETSKLMASAPSTEIDYPTAEGGDYGLTDHLERLRFLEIVPSAEEMRLLTDVLQHALPGLEQFVTDERHAVLLGKMAYNAFGVCYGGGRDDKPETDKRPEDVEKTRTPYGTAKQIGCGLYVVSAYLAHSCAPNARPSFSNGTAELHLIANKPIKKGDEISVAYVDVTQHEGESAVDARTRRRKEIARGWRFACKCSKCIAESEAAETPTEGDVPETQKDESKVDSVLTNFEEKEGKI</sequence>
<accession>A0A9P6A2M1</accession>
<dbReference type="InterPro" id="IPR023392">
    <property type="entry name" value="Tom20_dom_sf"/>
</dbReference>
<keyword evidence="13" id="KW-1185">Reference proteome</keyword>
<dbReference type="GO" id="GO:0006605">
    <property type="term" value="P:protein targeting"/>
    <property type="evidence" value="ECO:0007669"/>
    <property type="project" value="InterPro"/>
</dbReference>